<dbReference type="GO" id="GO:0004672">
    <property type="term" value="F:protein kinase activity"/>
    <property type="evidence" value="ECO:0007669"/>
    <property type="project" value="InterPro"/>
</dbReference>
<organism evidence="2">
    <name type="scientific">Aegilops tauschii</name>
    <name type="common">Tausch's goatgrass</name>
    <name type="synonym">Aegilops squarrosa</name>
    <dbReference type="NCBI Taxonomy" id="37682"/>
    <lineage>
        <taxon>Eukaryota</taxon>
        <taxon>Viridiplantae</taxon>
        <taxon>Streptophyta</taxon>
        <taxon>Embryophyta</taxon>
        <taxon>Tracheophyta</taxon>
        <taxon>Spermatophyta</taxon>
        <taxon>Magnoliopsida</taxon>
        <taxon>Liliopsida</taxon>
        <taxon>Poales</taxon>
        <taxon>Poaceae</taxon>
        <taxon>BOP clade</taxon>
        <taxon>Pooideae</taxon>
        <taxon>Triticodae</taxon>
        <taxon>Triticeae</taxon>
        <taxon>Triticinae</taxon>
        <taxon>Aegilops</taxon>
    </lineage>
</organism>
<protein>
    <submittedName>
        <fullName evidence="2">Putative serine/threonine-protein kinase</fullName>
    </submittedName>
</protein>
<sequence>MVPFDKFCKERGSGIATNTLRPEVPEECDKWWRSLMEQCWSNEPSERPTFTEIAKRLGAVASGPAKA</sequence>
<dbReference type="Gene3D" id="1.10.510.10">
    <property type="entry name" value="Transferase(Phosphotransferase) domain 1"/>
    <property type="match status" value="1"/>
</dbReference>
<dbReference type="AlphaFoldDB" id="M8C7S5"/>
<proteinExistence type="predicted"/>
<name>M8C7S5_AEGTA</name>
<evidence type="ECO:0000259" key="1">
    <source>
        <dbReference type="Pfam" id="PF07714"/>
    </source>
</evidence>
<feature type="domain" description="Serine-threonine/tyrosine-protein kinase catalytic" evidence="1">
    <location>
        <begin position="13"/>
        <end position="57"/>
    </location>
</feature>
<dbReference type="InterPro" id="IPR011009">
    <property type="entry name" value="Kinase-like_dom_sf"/>
</dbReference>
<reference evidence="2" key="1">
    <citation type="submission" date="2015-06" db="UniProtKB">
        <authorList>
            <consortium name="EnsemblPlants"/>
        </authorList>
    </citation>
    <scope>IDENTIFICATION</scope>
</reference>
<dbReference type="SUPFAM" id="SSF56112">
    <property type="entry name" value="Protein kinase-like (PK-like)"/>
    <property type="match status" value="1"/>
</dbReference>
<dbReference type="Pfam" id="PF07714">
    <property type="entry name" value="PK_Tyr_Ser-Thr"/>
    <property type="match status" value="1"/>
</dbReference>
<evidence type="ECO:0000313" key="2">
    <source>
        <dbReference type="EnsemblPlants" id="EMT30294"/>
    </source>
</evidence>
<dbReference type="InterPro" id="IPR001245">
    <property type="entry name" value="Ser-Thr/Tyr_kinase_cat_dom"/>
</dbReference>
<dbReference type="EnsemblPlants" id="EMT30294">
    <property type="protein sequence ID" value="EMT30294"/>
    <property type="gene ID" value="F775_22362"/>
</dbReference>
<accession>M8C7S5</accession>